<evidence type="ECO:0000259" key="4">
    <source>
        <dbReference type="Pfam" id="PF12849"/>
    </source>
</evidence>
<dbReference type="NCBIfam" id="TIGR02136">
    <property type="entry name" value="ptsS_2"/>
    <property type="match status" value="1"/>
</dbReference>
<dbReference type="InterPro" id="IPR024370">
    <property type="entry name" value="PBP_domain"/>
</dbReference>
<accession>A0A1I6KR34</accession>
<evidence type="ECO:0000256" key="2">
    <source>
        <dbReference type="ARBA" id="ARBA00022729"/>
    </source>
</evidence>
<keyword evidence="6" id="KW-1185">Reference proteome</keyword>
<evidence type="ECO:0000256" key="3">
    <source>
        <dbReference type="SAM" id="MobiDB-lite"/>
    </source>
</evidence>
<proteinExistence type="predicted"/>
<dbReference type="PANTHER" id="PTHR30570">
    <property type="entry name" value="PERIPLASMIC PHOSPHATE BINDING COMPONENT OF PHOSPHATE ABC TRANSPORTER"/>
    <property type="match status" value="1"/>
</dbReference>
<feature type="compositionally biased region" description="Gly residues" evidence="3">
    <location>
        <begin position="39"/>
        <end position="55"/>
    </location>
</feature>
<dbReference type="Proteomes" id="UP000199062">
    <property type="component" value="Unassembled WGS sequence"/>
</dbReference>
<reference evidence="5 6" key="1">
    <citation type="submission" date="2016-10" db="EMBL/GenBank/DDBJ databases">
        <authorList>
            <person name="de Groot N.N."/>
        </authorList>
    </citation>
    <scope>NUCLEOTIDE SEQUENCE [LARGE SCALE GENOMIC DNA]</scope>
    <source>
        <strain evidence="5 6">CGMCC 1.10457</strain>
    </source>
</reference>
<dbReference type="AlphaFoldDB" id="A0A1I6KR34"/>
<gene>
    <name evidence="5" type="ORF">SAMN05216559_1356</name>
</gene>
<feature type="domain" description="PBP" evidence="4">
    <location>
        <begin position="54"/>
        <end position="306"/>
    </location>
</feature>
<dbReference type="Pfam" id="PF12849">
    <property type="entry name" value="PBP_like_2"/>
    <property type="match status" value="1"/>
</dbReference>
<organism evidence="5 6">
    <name type="scientific">Halomicrobium zhouii</name>
    <dbReference type="NCBI Taxonomy" id="767519"/>
    <lineage>
        <taxon>Archaea</taxon>
        <taxon>Methanobacteriati</taxon>
        <taxon>Methanobacteriota</taxon>
        <taxon>Stenosarchaea group</taxon>
        <taxon>Halobacteria</taxon>
        <taxon>Halobacteriales</taxon>
        <taxon>Haloarculaceae</taxon>
        <taxon>Halomicrobium</taxon>
    </lineage>
</organism>
<dbReference type="InterPro" id="IPR011862">
    <property type="entry name" value="Phos-bd"/>
</dbReference>
<evidence type="ECO:0000256" key="1">
    <source>
        <dbReference type="ARBA" id="ARBA00022448"/>
    </source>
</evidence>
<dbReference type="OrthoDB" id="53390at2157"/>
<dbReference type="STRING" id="767519.SAMN05216559_1356"/>
<dbReference type="InterPro" id="IPR006311">
    <property type="entry name" value="TAT_signal"/>
</dbReference>
<sequence length="344" mass="36612">MTQDDSDALSRRSFIAGAGAAGAVAIAGCTEQADSGGENANGGGGSGGSTGGGSGSDELSGNISISGSSTVYPVAEAVAEDFMEQHGDVQISVQSTGSGGGFSNFFCTGDTQFNNASRPIKESETELCEENGVEWHEVKVATDALTVIVNNENDWVDCITPDQLEQIWGPDAATTWSDVNSDWPDENIERYGPADTSGTFDYFSEVIMGEAGSHTSDYQPTEKDNVIVQGVTGSEYAIGYFGFSYYYSNPDQVKALSIDSGDGCVEPSLETAKSGEYAPLARPLFTYPSKSALQEEHVAEFARYFVEQSANQELIAETVGYVPNSEEEMQTQLDQLNEFIESSE</sequence>
<evidence type="ECO:0000313" key="6">
    <source>
        <dbReference type="Proteomes" id="UP000199062"/>
    </source>
</evidence>
<dbReference type="PANTHER" id="PTHR30570:SF1">
    <property type="entry name" value="PHOSPHATE-BINDING PROTEIN PSTS"/>
    <property type="match status" value="1"/>
</dbReference>
<dbReference type="SUPFAM" id="SSF53850">
    <property type="entry name" value="Periplasmic binding protein-like II"/>
    <property type="match status" value="1"/>
</dbReference>
<dbReference type="GO" id="GO:0042301">
    <property type="term" value="F:phosphate ion binding"/>
    <property type="evidence" value="ECO:0007669"/>
    <property type="project" value="InterPro"/>
</dbReference>
<dbReference type="CDD" id="cd13654">
    <property type="entry name" value="PBP2_phosphate_like_2"/>
    <property type="match status" value="1"/>
</dbReference>
<dbReference type="PROSITE" id="PS51318">
    <property type="entry name" value="TAT"/>
    <property type="match status" value="1"/>
</dbReference>
<keyword evidence="1" id="KW-0813">Transport</keyword>
<name>A0A1I6KR34_9EURY</name>
<dbReference type="Gene3D" id="3.40.190.10">
    <property type="entry name" value="Periplasmic binding protein-like II"/>
    <property type="match status" value="2"/>
</dbReference>
<dbReference type="InterPro" id="IPR050811">
    <property type="entry name" value="Phosphate_ABC_transporter"/>
</dbReference>
<dbReference type="InterPro" id="IPR019546">
    <property type="entry name" value="TAT_signal_bac_arc"/>
</dbReference>
<feature type="region of interest" description="Disordered" evidence="3">
    <location>
        <begin position="32"/>
        <end position="62"/>
    </location>
</feature>
<keyword evidence="2" id="KW-0732">Signal</keyword>
<dbReference type="EMBL" id="FOZK01000001">
    <property type="protein sequence ID" value="SFR93709.1"/>
    <property type="molecule type" value="Genomic_DNA"/>
</dbReference>
<protein>
    <submittedName>
        <fullName evidence="5">Phosphate ABC transporter substrate-binding protein, PhoT family</fullName>
    </submittedName>
</protein>
<evidence type="ECO:0000313" key="5">
    <source>
        <dbReference type="EMBL" id="SFR93709.1"/>
    </source>
</evidence>
<dbReference type="NCBIfam" id="TIGR01409">
    <property type="entry name" value="TAT_signal_seq"/>
    <property type="match status" value="1"/>
</dbReference>
<dbReference type="RefSeq" id="WP_089815083.1">
    <property type="nucleotide sequence ID" value="NZ_FOZK01000001.1"/>
</dbReference>